<dbReference type="AlphaFoldDB" id="A0A382EE39"/>
<name>A0A382EE39_9ZZZZ</name>
<dbReference type="EMBL" id="UINC01043932">
    <property type="protein sequence ID" value="SVB48669.1"/>
    <property type="molecule type" value="Genomic_DNA"/>
</dbReference>
<accession>A0A382EE39</accession>
<protein>
    <recommendedName>
        <fullName evidence="2">Helix-turn-helix domain-containing protein</fullName>
    </recommendedName>
</protein>
<reference evidence="1" key="1">
    <citation type="submission" date="2018-05" db="EMBL/GenBank/DDBJ databases">
        <authorList>
            <person name="Lanie J.A."/>
            <person name="Ng W.-L."/>
            <person name="Kazmierczak K.M."/>
            <person name="Andrzejewski T.M."/>
            <person name="Davidsen T.M."/>
            <person name="Wayne K.J."/>
            <person name="Tettelin H."/>
            <person name="Glass J.I."/>
            <person name="Rusch D."/>
            <person name="Podicherti R."/>
            <person name="Tsui H.-C.T."/>
            <person name="Winkler M.E."/>
        </authorList>
    </citation>
    <scope>NUCLEOTIDE SEQUENCE</scope>
</reference>
<sequence length="84" mass="9936">MSRWITIEDASRVLDVSDRTVQYWISNDTLATRMENGKQYVLADNSELDSCNTSKIKHRALMMDLFLFRIRKHLLNDLRHHITS</sequence>
<evidence type="ECO:0000313" key="1">
    <source>
        <dbReference type="EMBL" id="SVB48669.1"/>
    </source>
</evidence>
<proteinExistence type="predicted"/>
<organism evidence="1">
    <name type="scientific">marine metagenome</name>
    <dbReference type="NCBI Taxonomy" id="408172"/>
    <lineage>
        <taxon>unclassified sequences</taxon>
        <taxon>metagenomes</taxon>
        <taxon>ecological metagenomes</taxon>
    </lineage>
</organism>
<dbReference type="SUPFAM" id="SSF46955">
    <property type="entry name" value="Putative DNA-binding domain"/>
    <property type="match status" value="1"/>
</dbReference>
<evidence type="ECO:0008006" key="2">
    <source>
        <dbReference type="Google" id="ProtNLM"/>
    </source>
</evidence>
<dbReference type="InterPro" id="IPR009061">
    <property type="entry name" value="DNA-bd_dom_put_sf"/>
</dbReference>
<gene>
    <name evidence="1" type="ORF">METZ01_LOCUS201523</name>
</gene>